<dbReference type="EMBL" id="CACVAZ010000117">
    <property type="protein sequence ID" value="CAA6818175.1"/>
    <property type="molecule type" value="Genomic_DNA"/>
</dbReference>
<proteinExistence type="predicted"/>
<reference evidence="1" key="1">
    <citation type="submission" date="2020-01" db="EMBL/GenBank/DDBJ databases">
        <authorList>
            <person name="Meier V. D."/>
            <person name="Meier V D."/>
        </authorList>
    </citation>
    <scope>NUCLEOTIDE SEQUENCE</scope>
    <source>
        <strain evidence="1">HLG_WM_MAG_02</strain>
    </source>
</reference>
<evidence type="ECO:0000313" key="1">
    <source>
        <dbReference type="EMBL" id="CAA6818175.1"/>
    </source>
</evidence>
<protein>
    <submittedName>
        <fullName evidence="1">Uncharacterized protein</fullName>
    </submittedName>
</protein>
<organism evidence="1">
    <name type="scientific">uncultured Sulfurovum sp</name>
    <dbReference type="NCBI Taxonomy" id="269237"/>
    <lineage>
        <taxon>Bacteria</taxon>
        <taxon>Pseudomonadati</taxon>
        <taxon>Campylobacterota</taxon>
        <taxon>Epsilonproteobacteria</taxon>
        <taxon>Campylobacterales</taxon>
        <taxon>Sulfurovaceae</taxon>
        <taxon>Sulfurovum</taxon>
        <taxon>environmental samples</taxon>
    </lineage>
</organism>
<gene>
    <name evidence="1" type="ORF">HELGO_WM5356</name>
</gene>
<name>A0A6S6TFR9_9BACT</name>
<accession>A0A6S6TFR9</accession>
<sequence>MKLQEVNQKYIRMPIIKIEGKQMVTVDLKKEHSLYAEGESNGGIDYQGHGAAFLKNDLSEKLFYCEDLDREEVQAFFNQPESYYFGECNLDWEFVQKPTLGRGKQAMWFAKYFKSGYYEEPYE</sequence>
<dbReference type="AlphaFoldDB" id="A0A6S6TFR9"/>